<evidence type="ECO:0000313" key="2">
    <source>
        <dbReference type="Proteomes" id="UP000028999"/>
    </source>
</evidence>
<name>A0A078IKD9_BRANA</name>
<dbReference type="EMBL" id="LK032866">
    <property type="protein sequence ID" value="CDY49884.1"/>
    <property type="molecule type" value="Genomic_DNA"/>
</dbReference>
<dbReference type="Gene3D" id="3.10.450.10">
    <property type="match status" value="1"/>
</dbReference>
<gene>
    <name evidence="1" type="primary">BnaC09g51240D</name>
    <name evidence="1" type="ORF">GSBRNA2T00094032001</name>
</gene>
<keyword evidence="2" id="KW-1185">Reference proteome</keyword>
<dbReference type="NCBIfam" id="TIGR01638">
    <property type="entry name" value="Atha_cystat_rel"/>
    <property type="match status" value="1"/>
</dbReference>
<proteinExistence type="predicted"/>
<dbReference type="InterPro" id="IPR006525">
    <property type="entry name" value="Cystatin-related_pln"/>
</dbReference>
<dbReference type="Proteomes" id="UP000028999">
    <property type="component" value="Unassembled WGS sequence"/>
</dbReference>
<dbReference type="PANTHER" id="PTHR31228">
    <property type="entry name" value="CYSTATIN/MONELLIN SUPERFAMILY PROTEIN"/>
    <property type="match status" value="1"/>
</dbReference>
<dbReference type="OMA" id="AHIFYIT"/>
<sequence length="221" mass="26038">MEYKLSKTWLFKVDQREKNICHIYGALFFGFPLGTTLVRTGPGSEPEEKCCFLPCIRRREDQGPFLTPEEEERLFEEQVENSQGFDINFEEFSCVFNYVPVDFDENYYFKDTDTTRHYKKTRIIPTEKPTEKNRGVIDRLSRDSLGLYNERMGKGYEFVEVIKANTHPTGTAAHIFYITFRAKEPPDDQPKDFQAMVCYFCYTSNKYHSCELKPEKKDTIN</sequence>
<dbReference type="PANTHER" id="PTHR31228:SF29">
    <property type="entry name" value="CYSTATIN DOMAIN-CONTAINING PROTEIN"/>
    <property type="match status" value="1"/>
</dbReference>
<dbReference type="Gramene" id="CDY49884">
    <property type="protein sequence ID" value="CDY49884"/>
    <property type="gene ID" value="GSBRNA2T00094032001"/>
</dbReference>
<reference evidence="1 2" key="1">
    <citation type="journal article" date="2014" name="Science">
        <title>Plant genetics. Early allopolyploid evolution in the post-Neolithic Brassica napus oilseed genome.</title>
        <authorList>
            <person name="Chalhoub B."/>
            <person name="Denoeud F."/>
            <person name="Liu S."/>
            <person name="Parkin I.A."/>
            <person name="Tang H."/>
            <person name="Wang X."/>
            <person name="Chiquet J."/>
            <person name="Belcram H."/>
            <person name="Tong C."/>
            <person name="Samans B."/>
            <person name="Correa M."/>
            <person name="Da Silva C."/>
            <person name="Just J."/>
            <person name="Falentin C."/>
            <person name="Koh C.S."/>
            <person name="Le Clainche I."/>
            <person name="Bernard M."/>
            <person name="Bento P."/>
            <person name="Noel B."/>
            <person name="Labadie K."/>
            <person name="Alberti A."/>
            <person name="Charles M."/>
            <person name="Arnaud D."/>
            <person name="Guo H."/>
            <person name="Daviaud C."/>
            <person name="Alamery S."/>
            <person name="Jabbari K."/>
            <person name="Zhao M."/>
            <person name="Edger P.P."/>
            <person name="Chelaifa H."/>
            <person name="Tack D."/>
            <person name="Lassalle G."/>
            <person name="Mestiri I."/>
            <person name="Schnel N."/>
            <person name="Le Paslier M.C."/>
            <person name="Fan G."/>
            <person name="Renault V."/>
            <person name="Bayer P.E."/>
            <person name="Golicz A.A."/>
            <person name="Manoli S."/>
            <person name="Lee T.H."/>
            <person name="Thi V.H."/>
            <person name="Chalabi S."/>
            <person name="Hu Q."/>
            <person name="Fan C."/>
            <person name="Tollenaere R."/>
            <person name="Lu Y."/>
            <person name="Battail C."/>
            <person name="Shen J."/>
            <person name="Sidebottom C.H."/>
            <person name="Wang X."/>
            <person name="Canaguier A."/>
            <person name="Chauveau A."/>
            <person name="Berard A."/>
            <person name="Deniot G."/>
            <person name="Guan M."/>
            <person name="Liu Z."/>
            <person name="Sun F."/>
            <person name="Lim Y.P."/>
            <person name="Lyons E."/>
            <person name="Town C.D."/>
            <person name="Bancroft I."/>
            <person name="Wang X."/>
            <person name="Meng J."/>
            <person name="Ma J."/>
            <person name="Pires J.C."/>
            <person name="King G.J."/>
            <person name="Brunel D."/>
            <person name="Delourme R."/>
            <person name="Renard M."/>
            <person name="Aury J.M."/>
            <person name="Adams K.L."/>
            <person name="Batley J."/>
            <person name="Snowdon R.J."/>
            <person name="Tost J."/>
            <person name="Edwards D."/>
            <person name="Zhou Y."/>
            <person name="Hua W."/>
            <person name="Sharpe A.G."/>
            <person name="Paterson A.H."/>
            <person name="Guan C."/>
            <person name="Wincker P."/>
        </authorList>
    </citation>
    <scope>NUCLEOTIDE SEQUENCE [LARGE SCALE GENOMIC DNA]</scope>
    <source>
        <strain evidence="2">cv. Darmor-bzh</strain>
    </source>
</reference>
<accession>A0A078IKD9</accession>
<organism evidence="1 2">
    <name type="scientific">Brassica napus</name>
    <name type="common">Rape</name>
    <dbReference type="NCBI Taxonomy" id="3708"/>
    <lineage>
        <taxon>Eukaryota</taxon>
        <taxon>Viridiplantae</taxon>
        <taxon>Streptophyta</taxon>
        <taxon>Embryophyta</taxon>
        <taxon>Tracheophyta</taxon>
        <taxon>Spermatophyta</taxon>
        <taxon>Magnoliopsida</taxon>
        <taxon>eudicotyledons</taxon>
        <taxon>Gunneridae</taxon>
        <taxon>Pentapetalae</taxon>
        <taxon>rosids</taxon>
        <taxon>malvids</taxon>
        <taxon>Brassicales</taxon>
        <taxon>Brassicaceae</taxon>
        <taxon>Brassiceae</taxon>
        <taxon>Brassica</taxon>
    </lineage>
</organism>
<dbReference type="AlphaFoldDB" id="A0A078IKD9"/>
<dbReference type="PaxDb" id="3708-A0A078IKD9"/>
<evidence type="ECO:0000313" key="1">
    <source>
        <dbReference type="EMBL" id="CDY49884.1"/>
    </source>
</evidence>
<protein>
    <submittedName>
        <fullName evidence="1">BnaC09g51240D protein</fullName>
    </submittedName>
</protein>